<gene>
    <name evidence="2" type="primary">def</name>
    <name evidence="3" type="ORF">SAMN05443662_0180</name>
</gene>
<dbReference type="GO" id="GO:0042586">
    <property type="term" value="F:peptide deformylase activity"/>
    <property type="evidence" value="ECO:0007669"/>
    <property type="project" value="UniProtKB-UniRule"/>
</dbReference>
<dbReference type="GO" id="GO:0006412">
    <property type="term" value="P:translation"/>
    <property type="evidence" value="ECO:0007669"/>
    <property type="project" value="UniProtKB-UniRule"/>
</dbReference>
<dbReference type="PANTHER" id="PTHR10458:SF22">
    <property type="entry name" value="PEPTIDE DEFORMYLASE"/>
    <property type="match status" value="1"/>
</dbReference>
<keyword evidence="2" id="KW-0648">Protein biosynthesis</keyword>
<dbReference type="HAMAP" id="MF_00163">
    <property type="entry name" value="Pep_deformylase"/>
    <property type="match status" value="1"/>
</dbReference>
<dbReference type="NCBIfam" id="NF001159">
    <property type="entry name" value="PRK00150.1-3"/>
    <property type="match status" value="1"/>
</dbReference>
<dbReference type="Gene3D" id="3.90.45.10">
    <property type="entry name" value="Peptide deformylase"/>
    <property type="match status" value="1"/>
</dbReference>
<evidence type="ECO:0000313" key="4">
    <source>
        <dbReference type="Proteomes" id="UP000198461"/>
    </source>
</evidence>
<evidence type="ECO:0000256" key="2">
    <source>
        <dbReference type="HAMAP-Rule" id="MF_00163"/>
    </source>
</evidence>
<sequence length="168" mass="18752">MAALPIRLYPDEILRTECKPVEMSDRIATLIDDMLYTMYEAPGIGLAAPQVGEDIRVLVADVSEDKSQPIALVNPEIVDSAGVIDYEEGCLSLPGVYAKVRRPSKVKVRGLDRDGKPVEIEAEDLLAVCLQHEIDHLNGVLFIDHLSALKRNRLMQKYRKELKQRGDA</sequence>
<dbReference type="NCBIfam" id="TIGR00079">
    <property type="entry name" value="pept_deformyl"/>
    <property type="match status" value="1"/>
</dbReference>
<dbReference type="InterPro" id="IPR023635">
    <property type="entry name" value="Peptide_deformylase"/>
</dbReference>
<proteinExistence type="inferred from homology"/>
<comment type="similarity">
    <text evidence="1 2">Belongs to the polypeptide deformylase family.</text>
</comment>
<dbReference type="RefSeq" id="WP_074200520.1">
    <property type="nucleotide sequence ID" value="NZ_FSRE01000001.1"/>
</dbReference>
<keyword evidence="2" id="KW-0378">Hydrolase</keyword>
<protein>
    <recommendedName>
        <fullName evidence="2">Peptide deformylase</fullName>
        <shortName evidence="2">PDF</shortName>
        <ecNumber evidence="2">3.5.1.88</ecNumber>
    </recommendedName>
    <alternativeName>
        <fullName evidence="2">Polypeptide deformylase</fullName>
    </alternativeName>
</protein>
<keyword evidence="4" id="KW-1185">Reference proteome</keyword>
<dbReference type="GO" id="GO:0046872">
    <property type="term" value="F:metal ion binding"/>
    <property type="evidence" value="ECO:0007669"/>
    <property type="project" value="UniProtKB-KW"/>
</dbReference>
<dbReference type="AlphaFoldDB" id="A0A1N6DIX6"/>
<comment type="function">
    <text evidence="2">Removes the formyl group from the N-terminal Met of newly synthesized proteins. Requires at least a dipeptide for an efficient rate of reaction. N-terminal L-methionine is a prerequisite for activity but the enzyme has broad specificity at other positions.</text>
</comment>
<name>A0A1N6DIX6_9GAMM</name>
<feature type="binding site" evidence="2">
    <location>
        <position position="90"/>
    </location>
    <ligand>
        <name>Fe cation</name>
        <dbReference type="ChEBI" id="CHEBI:24875"/>
    </ligand>
</feature>
<dbReference type="PIRSF" id="PIRSF004749">
    <property type="entry name" value="Pep_def"/>
    <property type="match status" value="1"/>
</dbReference>
<dbReference type="STRING" id="364032.SAMN05443662_0180"/>
<reference evidence="3 4" key="1">
    <citation type="submission" date="2016-11" db="EMBL/GenBank/DDBJ databases">
        <authorList>
            <person name="Jaros S."/>
            <person name="Januszkiewicz K."/>
            <person name="Wedrychowicz H."/>
        </authorList>
    </citation>
    <scope>NUCLEOTIDE SEQUENCE [LARGE SCALE GENOMIC DNA]</scope>
    <source>
        <strain evidence="3 4">DSM 17737</strain>
    </source>
</reference>
<dbReference type="EC" id="3.5.1.88" evidence="2"/>
<feature type="binding site" evidence="2">
    <location>
        <position position="136"/>
    </location>
    <ligand>
        <name>Fe cation</name>
        <dbReference type="ChEBI" id="CHEBI:24875"/>
    </ligand>
</feature>
<dbReference type="OrthoDB" id="9804313at2"/>
<feature type="binding site" evidence="2">
    <location>
        <position position="132"/>
    </location>
    <ligand>
        <name>Fe cation</name>
        <dbReference type="ChEBI" id="CHEBI:24875"/>
    </ligand>
</feature>
<evidence type="ECO:0000256" key="1">
    <source>
        <dbReference type="ARBA" id="ARBA00010759"/>
    </source>
</evidence>
<dbReference type="SUPFAM" id="SSF56420">
    <property type="entry name" value="Peptide deformylase"/>
    <property type="match status" value="1"/>
</dbReference>
<dbReference type="Pfam" id="PF01327">
    <property type="entry name" value="Pep_deformylase"/>
    <property type="match status" value="1"/>
</dbReference>
<keyword evidence="2" id="KW-0479">Metal-binding</keyword>
<dbReference type="Proteomes" id="UP000198461">
    <property type="component" value="Unassembled WGS sequence"/>
</dbReference>
<dbReference type="EMBL" id="FSRE01000001">
    <property type="protein sequence ID" value="SIN70676.1"/>
    <property type="molecule type" value="Genomic_DNA"/>
</dbReference>
<keyword evidence="2" id="KW-0408">Iron</keyword>
<dbReference type="PRINTS" id="PR01576">
    <property type="entry name" value="PDEFORMYLASE"/>
</dbReference>
<evidence type="ECO:0000313" key="3">
    <source>
        <dbReference type="EMBL" id="SIN70676.1"/>
    </source>
</evidence>
<organism evidence="3 4">
    <name type="scientific">Sulfurivirga caldicuralii</name>
    <dbReference type="NCBI Taxonomy" id="364032"/>
    <lineage>
        <taxon>Bacteria</taxon>
        <taxon>Pseudomonadati</taxon>
        <taxon>Pseudomonadota</taxon>
        <taxon>Gammaproteobacteria</taxon>
        <taxon>Thiotrichales</taxon>
        <taxon>Piscirickettsiaceae</taxon>
        <taxon>Sulfurivirga</taxon>
    </lineage>
</organism>
<comment type="catalytic activity">
    <reaction evidence="2">
        <text>N-terminal N-formyl-L-methionyl-[peptide] + H2O = N-terminal L-methionyl-[peptide] + formate</text>
        <dbReference type="Rhea" id="RHEA:24420"/>
        <dbReference type="Rhea" id="RHEA-COMP:10639"/>
        <dbReference type="Rhea" id="RHEA-COMP:10640"/>
        <dbReference type="ChEBI" id="CHEBI:15377"/>
        <dbReference type="ChEBI" id="CHEBI:15740"/>
        <dbReference type="ChEBI" id="CHEBI:49298"/>
        <dbReference type="ChEBI" id="CHEBI:64731"/>
        <dbReference type="EC" id="3.5.1.88"/>
    </reaction>
</comment>
<dbReference type="CDD" id="cd00487">
    <property type="entry name" value="Pep_deformylase"/>
    <property type="match status" value="1"/>
</dbReference>
<accession>A0A1N6DIX6</accession>
<dbReference type="InterPro" id="IPR036821">
    <property type="entry name" value="Peptide_deformylase_sf"/>
</dbReference>
<dbReference type="PANTHER" id="PTHR10458">
    <property type="entry name" value="PEPTIDE DEFORMYLASE"/>
    <property type="match status" value="1"/>
</dbReference>
<feature type="active site" evidence="2">
    <location>
        <position position="133"/>
    </location>
</feature>
<comment type="cofactor">
    <cofactor evidence="2">
        <name>Fe(2+)</name>
        <dbReference type="ChEBI" id="CHEBI:29033"/>
    </cofactor>
    <text evidence="2">Binds 1 Fe(2+) ion.</text>
</comment>